<evidence type="ECO:0000313" key="1">
    <source>
        <dbReference type="EMBL" id="KAA1131890.1"/>
    </source>
</evidence>
<sequence>MPIAGNKYTDNDVKTLVRQTNRWLLRLHQNSLREVVDFDILAVFIMQEMDDDLHIRKLVDMLIHTFFDSGKPQTTRQNQLLEAALVVQNKIRMYDDKIKSQPTFGKPYCLRYPTLEDVRAQSKLLEKQCRVLDDSRMVVLLDENEICVGIGLPPLPVSGGNPVHTPHDKWALACLKEMVNNQVCKLHVGQHPPTFLSTPPDGPPQTPFPLDEKTKGNIRTPEGSIEASVSYQAYGFGLGSKKSAGMLDKKIQCTSKSIKTWLLQGYGSTWQDEENILHLPNPLRECQNTDDSDAIVKLRNEMTFYSKLSLVINTAFLPVSTKVAQEAVDYLKEQGSDRLQENLDLEKNEIVALLIHRFIPIETGITHFCSIPFTSLVTIVEENFFCHLLVLPILVSTDTRILYHGVAKFYFDEALEAPPQRFSVAMWSRESSFSAIARHSAYHEKENK</sequence>
<comment type="caution">
    <text evidence="1">The sequence shown here is derived from an EMBL/GenBank/DDBJ whole genome shotgun (WGS) entry which is preliminary data.</text>
</comment>
<evidence type="ECO:0000313" key="2">
    <source>
        <dbReference type="Proteomes" id="UP000325313"/>
    </source>
</evidence>
<reference evidence="1 2" key="1">
    <citation type="submission" date="2019-05" db="EMBL/GenBank/DDBJ databases">
        <title>Emergence of the Ug99 lineage of the wheat stem rust pathogen through somatic hybridization.</title>
        <authorList>
            <person name="Li F."/>
            <person name="Upadhyaya N.M."/>
            <person name="Sperschneider J."/>
            <person name="Matny O."/>
            <person name="Nguyen-Phuc H."/>
            <person name="Mago R."/>
            <person name="Raley C."/>
            <person name="Miller M.E."/>
            <person name="Silverstein K.A.T."/>
            <person name="Henningsen E."/>
            <person name="Hirsch C.D."/>
            <person name="Visser B."/>
            <person name="Pretorius Z.A."/>
            <person name="Steffenson B.J."/>
            <person name="Schwessinger B."/>
            <person name="Dodds P.N."/>
            <person name="Figueroa M."/>
        </authorList>
    </citation>
    <scope>NUCLEOTIDE SEQUENCE [LARGE SCALE GENOMIC DNA]</scope>
    <source>
        <strain evidence="1 2">Ug99</strain>
    </source>
</reference>
<gene>
    <name evidence="1" type="ORF">PGTUg99_032511</name>
</gene>
<dbReference type="Proteomes" id="UP000325313">
    <property type="component" value="Unassembled WGS sequence"/>
</dbReference>
<proteinExistence type="predicted"/>
<dbReference type="AlphaFoldDB" id="A0A5B0S1G7"/>
<protein>
    <submittedName>
        <fullName evidence="1">Uncharacterized protein</fullName>
    </submittedName>
</protein>
<accession>A0A5B0S1G7</accession>
<name>A0A5B0S1G7_PUCGR</name>
<organism evidence="1 2">
    <name type="scientific">Puccinia graminis f. sp. tritici</name>
    <dbReference type="NCBI Taxonomy" id="56615"/>
    <lineage>
        <taxon>Eukaryota</taxon>
        <taxon>Fungi</taxon>
        <taxon>Dikarya</taxon>
        <taxon>Basidiomycota</taxon>
        <taxon>Pucciniomycotina</taxon>
        <taxon>Pucciniomycetes</taxon>
        <taxon>Pucciniales</taxon>
        <taxon>Pucciniaceae</taxon>
        <taxon>Puccinia</taxon>
    </lineage>
</organism>
<dbReference type="EMBL" id="VDEP01000102">
    <property type="protein sequence ID" value="KAA1131890.1"/>
    <property type="molecule type" value="Genomic_DNA"/>
</dbReference>